<evidence type="ECO:0000259" key="7">
    <source>
        <dbReference type="Pfam" id="PF05175"/>
    </source>
</evidence>
<dbReference type="SUPFAM" id="SSF53335">
    <property type="entry name" value="S-adenosyl-L-methionine-dependent methyltransferases"/>
    <property type="match status" value="1"/>
</dbReference>
<dbReference type="RefSeq" id="WP_164679499.1">
    <property type="nucleotide sequence ID" value="NZ_CP049057.1"/>
</dbReference>
<keyword evidence="1 6" id="KW-0963">Cytoplasm</keyword>
<sequence length="238" mass="27092">MASKPFQFKQFTVAQDRCAMKIGTDGVLLGAWVSLQNKPNSILDLGTGTGVIALQLAQRCDAETIDAVEIDEDAYEQSTENFENSPWGDRLFCYHASVQEFASEIEETYDLIVSNPPYYTEDYKSENLARDTARFTDTLPFEHLVVCASHLLSETGTFSVILPKKEEKNFIALAEKHSLFPKHICRVQGTPISEVKRSLLTFSFQKQQPTIENLIIEKSRHQYTNEYIALVQDFYLKM</sequence>
<evidence type="ECO:0000256" key="6">
    <source>
        <dbReference type="HAMAP-Rule" id="MF_01872"/>
    </source>
</evidence>
<dbReference type="EMBL" id="CP049057">
    <property type="protein sequence ID" value="QIE59484.1"/>
    <property type="molecule type" value="Genomic_DNA"/>
</dbReference>
<dbReference type="AlphaFoldDB" id="A0A6G6GLT6"/>
<proteinExistence type="inferred from homology"/>
<evidence type="ECO:0000313" key="9">
    <source>
        <dbReference type="Proteomes" id="UP000505306"/>
    </source>
</evidence>
<feature type="domain" description="Methyltransferase small" evidence="7">
    <location>
        <begin position="36"/>
        <end position="129"/>
    </location>
</feature>
<name>A0A6G6GLT6_9FLAO</name>
<dbReference type="Gene3D" id="3.40.50.150">
    <property type="entry name" value="Vaccinia Virus protein VP39"/>
    <property type="match status" value="1"/>
</dbReference>
<comment type="catalytic activity">
    <reaction evidence="6">
        <text>adenosine(37) in tRNA1(Val) + S-adenosyl-L-methionine = N(6)-methyladenosine(37) in tRNA1(Val) + S-adenosyl-L-homocysteine + H(+)</text>
        <dbReference type="Rhea" id="RHEA:43160"/>
        <dbReference type="Rhea" id="RHEA-COMP:10369"/>
        <dbReference type="Rhea" id="RHEA-COMP:10370"/>
        <dbReference type="ChEBI" id="CHEBI:15378"/>
        <dbReference type="ChEBI" id="CHEBI:57856"/>
        <dbReference type="ChEBI" id="CHEBI:59789"/>
        <dbReference type="ChEBI" id="CHEBI:74411"/>
        <dbReference type="ChEBI" id="CHEBI:74449"/>
        <dbReference type="EC" id="2.1.1.223"/>
    </reaction>
</comment>
<dbReference type="GO" id="GO:0008033">
    <property type="term" value="P:tRNA processing"/>
    <property type="evidence" value="ECO:0007669"/>
    <property type="project" value="UniProtKB-UniRule"/>
</dbReference>
<dbReference type="KEGG" id="mgel:G5B37_07885"/>
<dbReference type="InterPro" id="IPR029063">
    <property type="entry name" value="SAM-dependent_MTases_sf"/>
</dbReference>
<evidence type="ECO:0000256" key="3">
    <source>
        <dbReference type="ARBA" id="ARBA00022679"/>
    </source>
</evidence>
<dbReference type="Pfam" id="PF05175">
    <property type="entry name" value="MTS"/>
    <property type="match status" value="1"/>
</dbReference>
<dbReference type="InterPro" id="IPR050210">
    <property type="entry name" value="tRNA_Adenine-N(6)_MTase"/>
</dbReference>
<evidence type="ECO:0000256" key="5">
    <source>
        <dbReference type="ARBA" id="ARBA00022694"/>
    </source>
</evidence>
<dbReference type="CDD" id="cd02440">
    <property type="entry name" value="AdoMet_MTases"/>
    <property type="match status" value="1"/>
</dbReference>
<dbReference type="GO" id="GO:0016430">
    <property type="term" value="F:tRNA (adenine-N6)-methyltransferase activity"/>
    <property type="evidence" value="ECO:0007669"/>
    <property type="project" value="UniProtKB-UniRule"/>
</dbReference>
<keyword evidence="9" id="KW-1185">Reference proteome</keyword>
<dbReference type="InterPro" id="IPR002052">
    <property type="entry name" value="DNA_methylase_N6_adenine_CS"/>
</dbReference>
<organism evidence="8 9">
    <name type="scientific">Rasiella rasia</name>
    <dbReference type="NCBI Taxonomy" id="2744027"/>
    <lineage>
        <taxon>Bacteria</taxon>
        <taxon>Pseudomonadati</taxon>
        <taxon>Bacteroidota</taxon>
        <taxon>Flavobacteriia</taxon>
        <taxon>Flavobacteriales</taxon>
        <taxon>Flavobacteriaceae</taxon>
        <taxon>Rasiella</taxon>
    </lineage>
</organism>
<keyword evidence="5 6" id="KW-0819">tRNA processing</keyword>
<dbReference type="InterPro" id="IPR022882">
    <property type="entry name" value="tRNA_adenine-N6_MeTrfase"/>
</dbReference>
<evidence type="ECO:0000256" key="1">
    <source>
        <dbReference type="ARBA" id="ARBA00022490"/>
    </source>
</evidence>
<keyword evidence="2 6" id="KW-0489">Methyltransferase</keyword>
<dbReference type="GO" id="GO:0032259">
    <property type="term" value="P:methylation"/>
    <property type="evidence" value="ECO:0007669"/>
    <property type="project" value="UniProtKB-KW"/>
</dbReference>
<dbReference type="HAMAP" id="MF_01872">
    <property type="entry name" value="tRNA_methyltr_YfiC"/>
    <property type="match status" value="1"/>
</dbReference>
<reference evidence="8 9" key="1">
    <citation type="submission" date="2020-02" db="EMBL/GenBank/DDBJ databases">
        <title>Complete genome sequence of Flavobacteriaceae bacterium.</title>
        <authorList>
            <person name="Kim S.-J."/>
            <person name="Kim Y.-S."/>
            <person name="Kim K.-H."/>
        </authorList>
    </citation>
    <scope>NUCLEOTIDE SEQUENCE [LARGE SCALE GENOMIC DNA]</scope>
    <source>
        <strain evidence="8 9">RR4-40</strain>
    </source>
</reference>
<comment type="subcellular location">
    <subcellularLocation>
        <location evidence="6">Cytoplasm</location>
    </subcellularLocation>
</comment>
<dbReference type="PANTHER" id="PTHR47739">
    <property type="entry name" value="TRNA1(VAL) (ADENINE(37)-N6)-METHYLTRANSFERASE"/>
    <property type="match status" value="1"/>
</dbReference>
<dbReference type="PROSITE" id="PS00092">
    <property type="entry name" value="N6_MTASE"/>
    <property type="match status" value="1"/>
</dbReference>
<keyword evidence="3 6" id="KW-0808">Transferase</keyword>
<dbReference type="PRINTS" id="PR00507">
    <property type="entry name" value="N12N6MTFRASE"/>
</dbReference>
<dbReference type="PANTHER" id="PTHR47739:SF1">
    <property type="entry name" value="TRNA1(VAL) (ADENINE(37)-N6)-METHYLTRANSFERASE"/>
    <property type="match status" value="1"/>
</dbReference>
<evidence type="ECO:0000313" key="8">
    <source>
        <dbReference type="EMBL" id="QIE59484.1"/>
    </source>
</evidence>
<dbReference type="GO" id="GO:0003676">
    <property type="term" value="F:nucleic acid binding"/>
    <property type="evidence" value="ECO:0007669"/>
    <property type="project" value="InterPro"/>
</dbReference>
<comment type="similarity">
    <text evidence="6">Belongs to the methyltransferase superfamily. tRNA (adenine-N(6)-)-methyltransferase family.</text>
</comment>
<evidence type="ECO:0000256" key="2">
    <source>
        <dbReference type="ARBA" id="ARBA00022603"/>
    </source>
</evidence>
<dbReference type="GO" id="GO:0005737">
    <property type="term" value="C:cytoplasm"/>
    <property type="evidence" value="ECO:0007669"/>
    <property type="project" value="UniProtKB-SubCell"/>
</dbReference>
<keyword evidence="4 6" id="KW-0949">S-adenosyl-L-methionine</keyword>
<accession>A0A6G6GLT6</accession>
<protein>
    <recommendedName>
        <fullName evidence="6">tRNA1(Val) (adenine(37)-N6)-methyltransferase</fullName>
        <ecNumber evidence="6">2.1.1.223</ecNumber>
    </recommendedName>
    <alternativeName>
        <fullName evidence="6">tRNA m6A37 methyltransferase</fullName>
    </alternativeName>
</protein>
<dbReference type="EC" id="2.1.1.223" evidence="6"/>
<evidence type="ECO:0000256" key="4">
    <source>
        <dbReference type="ARBA" id="ARBA00022691"/>
    </source>
</evidence>
<dbReference type="InterPro" id="IPR007848">
    <property type="entry name" value="Small_mtfrase_dom"/>
</dbReference>
<dbReference type="Proteomes" id="UP000505306">
    <property type="component" value="Chromosome"/>
</dbReference>
<comment type="function">
    <text evidence="6">Specifically methylates the adenine in position 37 of tRNA(1)(Val) (anticodon cmo5UAC).</text>
</comment>
<gene>
    <name evidence="8" type="ORF">G5B37_07885</name>
</gene>